<keyword evidence="4" id="KW-0653">Protein transport</keyword>
<keyword evidence="7 8" id="KW-0472">Membrane</keyword>
<keyword evidence="2" id="KW-0813">Transport</keyword>
<evidence type="ECO:0000256" key="5">
    <source>
        <dbReference type="ARBA" id="ARBA00022989"/>
    </source>
</evidence>
<feature type="transmembrane region" description="Helical" evidence="8">
    <location>
        <begin position="49"/>
        <end position="67"/>
    </location>
</feature>
<evidence type="ECO:0000313" key="10">
    <source>
        <dbReference type="Proteomes" id="UP000193377"/>
    </source>
</evidence>
<dbReference type="GO" id="GO:0008320">
    <property type="term" value="F:protein transmembrane transporter activity"/>
    <property type="evidence" value="ECO:0007669"/>
    <property type="project" value="InterPro"/>
</dbReference>
<name>A0A1X2YQU7_BIFAD</name>
<dbReference type="InterPro" id="IPR005807">
    <property type="entry name" value="SecE_bac"/>
</dbReference>
<comment type="caution">
    <text evidence="9">The sequence shown here is derived from an EMBL/GenBank/DDBJ whole genome shotgun (WGS) entry which is preliminary data.</text>
</comment>
<accession>A0A1X2YQU7</accession>
<dbReference type="RefSeq" id="WP_085393630.1">
    <property type="nucleotide sequence ID" value="NZ_LNKD01000009.1"/>
</dbReference>
<evidence type="ECO:0000256" key="8">
    <source>
        <dbReference type="SAM" id="Phobius"/>
    </source>
</evidence>
<evidence type="ECO:0000256" key="6">
    <source>
        <dbReference type="ARBA" id="ARBA00023010"/>
    </source>
</evidence>
<dbReference type="NCBIfam" id="TIGR00964">
    <property type="entry name" value="secE_bact"/>
    <property type="match status" value="1"/>
</dbReference>
<dbReference type="Proteomes" id="UP000193377">
    <property type="component" value="Unassembled WGS sequence"/>
</dbReference>
<evidence type="ECO:0000313" key="9">
    <source>
        <dbReference type="EMBL" id="OSG84536.1"/>
    </source>
</evidence>
<dbReference type="GO" id="GO:0006605">
    <property type="term" value="P:protein targeting"/>
    <property type="evidence" value="ECO:0007669"/>
    <property type="project" value="InterPro"/>
</dbReference>
<dbReference type="EMBL" id="LNKD01000009">
    <property type="protein sequence ID" value="OSG84536.1"/>
    <property type="molecule type" value="Genomic_DNA"/>
</dbReference>
<sequence>MVEKATPVIADRKNNPFVRIGQRFLGVIRFVKQVVAEIRKVVTPTVREWVGWCVASGIFVLLLMALVSGMDFGLGKLTLWVFG</sequence>
<evidence type="ECO:0000256" key="4">
    <source>
        <dbReference type="ARBA" id="ARBA00022927"/>
    </source>
</evidence>
<dbReference type="Pfam" id="PF00584">
    <property type="entry name" value="SecE"/>
    <property type="match status" value="1"/>
</dbReference>
<reference evidence="9 10" key="1">
    <citation type="journal article" date="2016" name="Sci. Rep.">
        <title>Evaluation of genetic diversity among strains of the human gut commensal Bifidobacterium adolescentis.</title>
        <authorList>
            <person name="Duranti S."/>
            <person name="Milani C."/>
            <person name="Lugli G.A."/>
            <person name="Mancabelli L."/>
            <person name="Turroni F."/>
            <person name="Ferrario C."/>
            <person name="Mangifesta M."/>
            <person name="Viappiani A."/>
            <person name="Sanchez B."/>
            <person name="Margolles A."/>
            <person name="van Sinderen D."/>
            <person name="Ventura M."/>
        </authorList>
    </citation>
    <scope>NUCLEOTIDE SEQUENCE [LARGE SCALE GENOMIC DNA]</scope>
    <source>
        <strain evidence="9 10">487B</strain>
    </source>
</reference>
<keyword evidence="3 8" id="KW-0812">Transmembrane</keyword>
<evidence type="ECO:0000256" key="3">
    <source>
        <dbReference type="ARBA" id="ARBA00022692"/>
    </source>
</evidence>
<evidence type="ECO:0000256" key="7">
    <source>
        <dbReference type="ARBA" id="ARBA00023136"/>
    </source>
</evidence>
<keyword evidence="5 8" id="KW-1133">Transmembrane helix</keyword>
<keyword evidence="6" id="KW-0811">Translocation</keyword>
<comment type="subcellular location">
    <subcellularLocation>
        <location evidence="1">Membrane</location>
    </subcellularLocation>
</comment>
<evidence type="ECO:0000256" key="1">
    <source>
        <dbReference type="ARBA" id="ARBA00004370"/>
    </source>
</evidence>
<dbReference type="GO" id="GO:0006886">
    <property type="term" value="P:intracellular protein transport"/>
    <property type="evidence" value="ECO:0007669"/>
    <property type="project" value="InterPro"/>
</dbReference>
<evidence type="ECO:0000256" key="2">
    <source>
        <dbReference type="ARBA" id="ARBA00022448"/>
    </source>
</evidence>
<dbReference type="InterPro" id="IPR038379">
    <property type="entry name" value="SecE_sf"/>
</dbReference>
<gene>
    <name evidence="9" type="ORF">B0487_2200</name>
</gene>
<proteinExistence type="predicted"/>
<dbReference type="Gene3D" id="1.20.5.1030">
    <property type="entry name" value="Preprotein translocase secy subunit"/>
    <property type="match status" value="1"/>
</dbReference>
<dbReference type="AlphaFoldDB" id="A0A1X2YQU7"/>
<dbReference type="GO" id="GO:0009306">
    <property type="term" value="P:protein secretion"/>
    <property type="evidence" value="ECO:0007669"/>
    <property type="project" value="InterPro"/>
</dbReference>
<dbReference type="GO" id="GO:0016020">
    <property type="term" value="C:membrane"/>
    <property type="evidence" value="ECO:0007669"/>
    <property type="project" value="UniProtKB-SubCell"/>
</dbReference>
<dbReference type="InterPro" id="IPR001901">
    <property type="entry name" value="Translocase_SecE/Sec61-g"/>
</dbReference>
<organism evidence="9 10">
    <name type="scientific">Bifidobacterium adolescentis</name>
    <dbReference type="NCBI Taxonomy" id="1680"/>
    <lineage>
        <taxon>Bacteria</taxon>
        <taxon>Bacillati</taxon>
        <taxon>Actinomycetota</taxon>
        <taxon>Actinomycetes</taxon>
        <taxon>Bifidobacteriales</taxon>
        <taxon>Bifidobacteriaceae</taxon>
        <taxon>Bifidobacterium</taxon>
    </lineage>
</organism>
<protein>
    <submittedName>
        <fullName evidence="9">Preprotein translocase subunit SecE</fullName>
    </submittedName>
</protein>